<sequence length="310" mass="34910">MAVAAEQGHRFGGAWTEVKLDAVSYYCQFFNKVLVGKPTPSRPFERWYFDAFAGSGTRQVDRESGGLLEGRPIEIATQDMAGSVLNALNVEPPFHKLAFIEGHRGRFKSLEKIRAAHPERGIVCLNGDANKKLVEIFSAPPWSDQREGRGSCRGLCFLDPYGMNVNWATLKLLAQTRAIDVWYLFPLDAVSRQLAARLDRVDTHKQRRLDEIFGTPTWREDIYKVETTNDLFAERITTATRQFDRGQIERYAQERLQTIFSAYVSNPLPLLNDSGRQLFSLFCLSNSVSEAAIALIKRGVAGVLKKYGGQ</sequence>
<reference evidence="2" key="1">
    <citation type="submission" date="2017-04" db="EMBL/GenBank/DDBJ databases">
        <authorList>
            <person name="Varghese N."/>
            <person name="Submissions S."/>
        </authorList>
    </citation>
    <scope>NUCLEOTIDE SEQUENCE [LARGE SCALE GENOMIC DNA]</scope>
    <source>
        <strain evidence="2">Dd16</strain>
    </source>
</reference>
<dbReference type="Proteomes" id="UP000192934">
    <property type="component" value="Chromosome I"/>
</dbReference>
<dbReference type="InterPro" id="IPR031009">
    <property type="entry name" value="Tcm_partner"/>
</dbReference>
<name>A0A1X7FZQ1_9SPHN</name>
<dbReference type="NCBIfam" id="TIGR04474">
    <property type="entry name" value="tcm_partner"/>
    <property type="match status" value="1"/>
</dbReference>
<dbReference type="RefSeq" id="WP_085217430.1">
    <property type="nucleotide sequence ID" value="NZ_LT840185.1"/>
</dbReference>
<dbReference type="EMBL" id="LT840185">
    <property type="protein sequence ID" value="SMF61582.1"/>
    <property type="molecule type" value="Genomic_DNA"/>
</dbReference>
<protein>
    <submittedName>
        <fullName evidence="1">Three-Cys-motif partner protein</fullName>
    </submittedName>
</protein>
<proteinExistence type="predicted"/>
<dbReference type="STRING" id="941907.SAMN06295910_0574"/>
<keyword evidence="2" id="KW-1185">Reference proteome</keyword>
<accession>A0A1X7FZQ1</accession>
<evidence type="ECO:0000313" key="1">
    <source>
        <dbReference type="EMBL" id="SMF61582.1"/>
    </source>
</evidence>
<dbReference type="AlphaFoldDB" id="A0A1X7FZQ1"/>
<dbReference type="OrthoDB" id="7838592at2"/>
<gene>
    <name evidence="1" type="ORF">SAMN06295910_0574</name>
</gene>
<organism evidence="1 2">
    <name type="scientific">Allosphingosinicella indica</name>
    <dbReference type="NCBI Taxonomy" id="941907"/>
    <lineage>
        <taxon>Bacteria</taxon>
        <taxon>Pseudomonadati</taxon>
        <taxon>Pseudomonadota</taxon>
        <taxon>Alphaproteobacteria</taxon>
        <taxon>Sphingomonadales</taxon>
        <taxon>Sphingomonadaceae</taxon>
        <taxon>Allosphingosinicella</taxon>
    </lineage>
</organism>
<evidence type="ECO:0000313" key="2">
    <source>
        <dbReference type="Proteomes" id="UP000192934"/>
    </source>
</evidence>